<evidence type="ECO:0000313" key="3">
    <source>
        <dbReference type="EMBL" id="CAK6975897.1"/>
    </source>
</evidence>
<dbReference type="PANTHER" id="PTHR45749">
    <property type="match status" value="1"/>
</dbReference>
<evidence type="ECO:0000256" key="1">
    <source>
        <dbReference type="SAM" id="MobiDB-lite"/>
    </source>
</evidence>
<accession>A0AAV1PVE0</accession>
<gene>
    <name evidence="3" type="ORF">FSCOSCO3_A027291</name>
</gene>
<protein>
    <submittedName>
        <fullName evidence="3">Zinc finger MYM-type protein 1-like</fullName>
    </submittedName>
</protein>
<keyword evidence="4" id="KW-1185">Reference proteome</keyword>
<feature type="region of interest" description="Disordered" evidence="1">
    <location>
        <begin position="1"/>
        <end position="55"/>
    </location>
</feature>
<evidence type="ECO:0000313" key="4">
    <source>
        <dbReference type="Proteomes" id="UP001314229"/>
    </source>
</evidence>
<dbReference type="InterPro" id="IPR025398">
    <property type="entry name" value="DUF4371"/>
</dbReference>
<dbReference type="InterPro" id="IPR006580">
    <property type="entry name" value="Znf_TTF"/>
</dbReference>
<feature type="domain" description="TTF-type" evidence="2">
    <location>
        <begin position="63"/>
        <end position="153"/>
    </location>
</feature>
<name>A0AAV1PVE0_SCOSC</name>
<dbReference type="EMBL" id="CAWUFR010000323">
    <property type="protein sequence ID" value="CAK6975897.1"/>
    <property type="molecule type" value="Genomic_DNA"/>
</dbReference>
<comment type="caution">
    <text evidence="3">The sequence shown here is derived from an EMBL/GenBank/DDBJ whole genome shotgun (WGS) entry which is preliminary data.</text>
</comment>
<dbReference type="InterPro" id="IPR012337">
    <property type="entry name" value="RNaseH-like_sf"/>
</dbReference>
<dbReference type="SUPFAM" id="SSF53098">
    <property type="entry name" value="Ribonuclease H-like"/>
    <property type="match status" value="1"/>
</dbReference>
<feature type="compositionally biased region" description="Basic and acidic residues" evidence="1">
    <location>
        <begin position="11"/>
        <end position="22"/>
    </location>
</feature>
<feature type="compositionally biased region" description="Acidic residues" evidence="1">
    <location>
        <begin position="1"/>
        <end position="10"/>
    </location>
</feature>
<proteinExistence type="predicted"/>
<dbReference type="AlphaFoldDB" id="A0AAV1PVE0"/>
<dbReference type="Pfam" id="PF14291">
    <property type="entry name" value="DUF4371"/>
    <property type="match status" value="1"/>
</dbReference>
<dbReference type="Proteomes" id="UP001314229">
    <property type="component" value="Unassembled WGS sequence"/>
</dbReference>
<organism evidence="3 4">
    <name type="scientific">Scomber scombrus</name>
    <name type="common">Atlantic mackerel</name>
    <name type="synonym">Scomber vernalis</name>
    <dbReference type="NCBI Taxonomy" id="13677"/>
    <lineage>
        <taxon>Eukaryota</taxon>
        <taxon>Metazoa</taxon>
        <taxon>Chordata</taxon>
        <taxon>Craniata</taxon>
        <taxon>Vertebrata</taxon>
        <taxon>Euteleostomi</taxon>
        <taxon>Actinopterygii</taxon>
        <taxon>Neopterygii</taxon>
        <taxon>Teleostei</taxon>
        <taxon>Neoteleostei</taxon>
        <taxon>Acanthomorphata</taxon>
        <taxon>Pelagiaria</taxon>
        <taxon>Scombriformes</taxon>
        <taxon>Scombridae</taxon>
        <taxon>Scomber</taxon>
    </lineage>
</organism>
<evidence type="ECO:0000259" key="2">
    <source>
        <dbReference type="SMART" id="SM00597"/>
    </source>
</evidence>
<dbReference type="SMART" id="SM00597">
    <property type="entry name" value="ZnF_TTF"/>
    <property type="match status" value="1"/>
</dbReference>
<dbReference type="PANTHER" id="PTHR45749:SF37">
    <property type="entry name" value="OS05G0311600 PROTEIN"/>
    <property type="match status" value="1"/>
</dbReference>
<sequence length="487" mass="54321">MDQEAGDDQDITEREGEQTDQEREIDEAAAASHATTGFDLGDKDTGPRQAKLKTYPQESFGAQKRAFHHSWFEKHNWLEYSVNQNTAFCFPCRVFGKNIKHDSLVSSGCKNWKKALIIFGKHEIAKTHKDSVVAWKSYQATRKQGDVAQMIASANVSEIVERREYLRRIVAVTSMLGRQGLPFRGHDEGKGSTNRGNFLACMELLKEFDPFLQKHNPPSNAQYISATSQNEMIDCCAQEVTSVIVSEMTKSKIYAIMADEARDVKSEQLAVCVRYVSDGAVKERFLALAEMKSFDAQSIANELQQQIQNNGLAELKCVAQTYDGAAVMSGTTGGVQAHFRRLHPEVIYVHCYAHEVNLVLCHTCKAIPEAVELFSLLECVYSFFSTSLVNHHKFMEAQTRLGLITVELVQLSNTRWACQLRSISAVLDTLSAILECLSAIRSPIAVGLRAKLYKFSAVYALLMFQSLLSVTEGLHKLLQKETLGASG</sequence>
<reference evidence="3 4" key="1">
    <citation type="submission" date="2024-01" db="EMBL/GenBank/DDBJ databases">
        <authorList>
            <person name="Alioto T."/>
            <person name="Alioto T."/>
            <person name="Gomez Garrido J."/>
        </authorList>
    </citation>
    <scope>NUCLEOTIDE SEQUENCE [LARGE SCALE GENOMIC DNA]</scope>
</reference>